<dbReference type="AlphaFoldDB" id="A0A516Q150"/>
<feature type="region of interest" description="Disordered" evidence="1">
    <location>
        <begin position="1"/>
        <end position="23"/>
    </location>
</feature>
<dbReference type="Gene3D" id="3.90.190.10">
    <property type="entry name" value="Protein tyrosine phosphatase superfamily"/>
    <property type="match status" value="1"/>
</dbReference>
<gene>
    <name evidence="2" type="ORF">FOE78_15405</name>
</gene>
<proteinExistence type="predicted"/>
<dbReference type="OrthoDB" id="1188001at2"/>
<evidence type="ECO:0000313" key="3">
    <source>
        <dbReference type="Proteomes" id="UP000319263"/>
    </source>
</evidence>
<dbReference type="Proteomes" id="UP000319263">
    <property type="component" value="Chromosome"/>
</dbReference>
<dbReference type="SUPFAM" id="SSF52799">
    <property type="entry name" value="(Phosphotyrosine protein) phosphatases II"/>
    <property type="match status" value="1"/>
</dbReference>
<dbReference type="Pfam" id="PF13350">
    <property type="entry name" value="Y_phosphatase3"/>
    <property type="match status" value="1"/>
</dbReference>
<dbReference type="InterPro" id="IPR026893">
    <property type="entry name" value="Tyr/Ser_Pase_IphP-type"/>
</dbReference>
<reference evidence="2 3" key="1">
    <citation type="submission" date="2019-07" db="EMBL/GenBank/DDBJ databases">
        <title>Microlunatus dokdonensis sp. nov. isolated from the rhizospheric soil of the wild plant Elymus tsukushiensis.</title>
        <authorList>
            <person name="Ghim S.-Y."/>
            <person name="Hwang Y.-J."/>
            <person name="Son J.-S."/>
            <person name="Shin J.-H."/>
        </authorList>
    </citation>
    <scope>NUCLEOTIDE SEQUENCE [LARGE SCALE GENOMIC DNA]</scope>
    <source>
        <strain evidence="2 3">KUDC0627</strain>
    </source>
</reference>
<organism evidence="2 3">
    <name type="scientific">Microlunatus elymi</name>
    <dbReference type="NCBI Taxonomy" id="2596828"/>
    <lineage>
        <taxon>Bacteria</taxon>
        <taxon>Bacillati</taxon>
        <taxon>Actinomycetota</taxon>
        <taxon>Actinomycetes</taxon>
        <taxon>Propionibacteriales</taxon>
        <taxon>Propionibacteriaceae</taxon>
        <taxon>Microlunatus</taxon>
    </lineage>
</organism>
<keyword evidence="3" id="KW-1185">Reference proteome</keyword>
<name>A0A516Q150_9ACTN</name>
<dbReference type="GO" id="GO:0004721">
    <property type="term" value="F:phosphoprotein phosphatase activity"/>
    <property type="evidence" value="ECO:0007669"/>
    <property type="project" value="InterPro"/>
</dbReference>
<protein>
    <submittedName>
        <fullName evidence="2">Tyrosine-protein phosphatase</fullName>
    </submittedName>
</protein>
<sequence length="283" mass="30390">MRTCPASFRPTAPASTDFGACESAGRSPAAVDVHDRVGDVTIPSAPASPTTSSALSTDATARPTSAAATALRNLREVGGPSLQTGRRRTIYRADTEVVEPTAYPGSLIAVLDLRRDDEVERVPHPLAATAGYQRMPLFDPSSAIESADAAVQLDEQYIDWLERHRATIKIVFRTLAQIDGDALVCCSAGKDRTGVVSALLARLWGADLDQIGADYAATRENFAERFAAELAASNDPERTRIAQNVVPEIMINVIEHIEGRYGSVEGYLTSIGLTDDEIRALKH</sequence>
<feature type="compositionally biased region" description="Low complexity" evidence="1">
    <location>
        <begin position="41"/>
        <end position="64"/>
    </location>
</feature>
<evidence type="ECO:0000313" key="2">
    <source>
        <dbReference type="EMBL" id="QDP97128.1"/>
    </source>
</evidence>
<dbReference type="KEGG" id="mik:FOE78_15405"/>
<dbReference type="EMBL" id="CP041692">
    <property type="protein sequence ID" value="QDP97128.1"/>
    <property type="molecule type" value="Genomic_DNA"/>
</dbReference>
<accession>A0A516Q150</accession>
<feature type="region of interest" description="Disordered" evidence="1">
    <location>
        <begin position="40"/>
        <end position="64"/>
    </location>
</feature>
<dbReference type="InterPro" id="IPR029021">
    <property type="entry name" value="Prot-tyrosine_phosphatase-like"/>
</dbReference>
<evidence type="ECO:0000256" key="1">
    <source>
        <dbReference type="SAM" id="MobiDB-lite"/>
    </source>
</evidence>